<dbReference type="Proteomes" id="UP001054945">
    <property type="component" value="Unassembled WGS sequence"/>
</dbReference>
<gene>
    <name evidence="2" type="ORF">CEXT_218341</name>
</gene>
<evidence type="ECO:0000313" key="2">
    <source>
        <dbReference type="EMBL" id="GIY57667.1"/>
    </source>
</evidence>
<keyword evidence="3" id="KW-1185">Reference proteome</keyword>
<accession>A0AAV4UIC2</accession>
<evidence type="ECO:0000256" key="1">
    <source>
        <dbReference type="SAM" id="MobiDB-lite"/>
    </source>
</evidence>
<protein>
    <submittedName>
        <fullName evidence="2">Uncharacterized protein</fullName>
    </submittedName>
</protein>
<feature type="region of interest" description="Disordered" evidence="1">
    <location>
        <begin position="1"/>
        <end position="31"/>
    </location>
</feature>
<proteinExistence type="predicted"/>
<evidence type="ECO:0000313" key="3">
    <source>
        <dbReference type="Proteomes" id="UP001054945"/>
    </source>
</evidence>
<dbReference type="EMBL" id="BPLR01012939">
    <property type="protein sequence ID" value="GIY57667.1"/>
    <property type="molecule type" value="Genomic_DNA"/>
</dbReference>
<name>A0AAV4UIC2_CAEEX</name>
<comment type="caution">
    <text evidence="2">The sequence shown here is derived from an EMBL/GenBank/DDBJ whole genome shotgun (WGS) entry which is preliminary data.</text>
</comment>
<sequence length="125" mass="14309">MLKVSQRSVISFPPTRKKKKKPNEKKVRKSSTYQFSVARDWTKSRPALPSTTLELRPVSCGKDDWEQGLCFTTSLAEEEQYILPRLTALGEGSILFQCRFMGRGWLKLLLMKGMKQANLLEATLK</sequence>
<dbReference type="AlphaFoldDB" id="A0AAV4UIC2"/>
<feature type="compositionally biased region" description="Basic residues" evidence="1">
    <location>
        <begin position="15"/>
        <end position="29"/>
    </location>
</feature>
<organism evidence="2 3">
    <name type="scientific">Caerostris extrusa</name>
    <name type="common">Bark spider</name>
    <name type="synonym">Caerostris bankana</name>
    <dbReference type="NCBI Taxonomy" id="172846"/>
    <lineage>
        <taxon>Eukaryota</taxon>
        <taxon>Metazoa</taxon>
        <taxon>Ecdysozoa</taxon>
        <taxon>Arthropoda</taxon>
        <taxon>Chelicerata</taxon>
        <taxon>Arachnida</taxon>
        <taxon>Araneae</taxon>
        <taxon>Araneomorphae</taxon>
        <taxon>Entelegynae</taxon>
        <taxon>Araneoidea</taxon>
        <taxon>Araneidae</taxon>
        <taxon>Caerostris</taxon>
    </lineage>
</organism>
<reference evidence="2 3" key="1">
    <citation type="submission" date="2021-06" db="EMBL/GenBank/DDBJ databases">
        <title>Caerostris extrusa draft genome.</title>
        <authorList>
            <person name="Kono N."/>
            <person name="Arakawa K."/>
        </authorList>
    </citation>
    <scope>NUCLEOTIDE SEQUENCE [LARGE SCALE GENOMIC DNA]</scope>
</reference>